<sequence length="171" mass="19810">MDKGLIEIDRLKSDLVECEKSGDLYADFDSELEYVEPHEVKLSIDETDNWISRYVFYRYAKTFNVEESCYTMSRSQFDKLLTHLREVMGERGLGQDILIIKDVLDEGDEDLENPFEDDSIAASLASSNQIVLDVGSVLAELKQNRTITEGTFLNWFQSALVLYIMFKYNQY</sequence>
<dbReference type="Proteomes" id="UP000006671">
    <property type="component" value="Unassembled WGS sequence"/>
</dbReference>
<keyword evidence="2" id="KW-1185">Reference proteome</keyword>
<gene>
    <name evidence="1" type="ORF">NAEGRDRAFT_70851</name>
</gene>
<dbReference type="VEuPathDB" id="AmoebaDB:NAEGRDRAFT_70851"/>
<reference evidence="1 2" key="1">
    <citation type="journal article" date="2010" name="Cell">
        <title>The genome of Naegleria gruberi illuminates early eukaryotic versatility.</title>
        <authorList>
            <person name="Fritz-Laylin L.K."/>
            <person name="Prochnik S.E."/>
            <person name="Ginger M.L."/>
            <person name="Dacks J.B."/>
            <person name="Carpenter M.L."/>
            <person name="Field M.C."/>
            <person name="Kuo A."/>
            <person name="Paredez A."/>
            <person name="Chapman J."/>
            <person name="Pham J."/>
            <person name="Shu S."/>
            <person name="Neupane R."/>
            <person name="Cipriano M."/>
            <person name="Mancuso J."/>
            <person name="Tu H."/>
            <person name="Salamov A."/>
            <person name="Lindquist E."/>
            <person name="Shapiro H."/>
            <person name="Lucas S."/>
            <person name="Grigoriev I.V."/>
            <person name="Cande W.Z."/>
            <person name="Fulton C."/>
            <person name="Rokhsar D.S."/>
            <person name="Dawson S.C."/>
        </authorList>
    </citation>
    <scope>NUCLEOTIDE SEQUENCE [LARGE SCALE GENOMIC DNA]</scope>
    <source>
        <strain evidence="1 2">NEG-M</strain>
    </source>
</reference>
<dbReference type="GeneID" id="8850718"/>
<dbReference type="AlphaFoldDB" id="D2VPG4"/>
<protein>
    <submittedName>
        <fullName evidence="1">Predicted protein</fullName>
    </submittedName>
</protein>
<dbReference type="OrthoDB" id="10297690at2759"/>
<evidence type="ECO:0000313" key="1">
    <source>
        <dbReference type="EMBL" id="EFC41427.1"/>
    </source>
</evidence>
<accession>D2VPG4</accession>
<dbReference type="InParanoid" id="D2VPG4"/>
<dbReference type="EMBL" id="GG738886">
    <property type="protein sequence ID" value="EFC41427.1"/>
    <property type="molecule type" value="Genomic_DNA"/>
</dbReference>
<name>D2VPG4_NAEGR</name>
<proteinExistence type="predicted"/>
<evidence type="ECO:0000313" key="2">
    <source>
        <dbReference type="Proteomes" id="UP000006671"/>
    </source>
</evidence>
<dbReference type="RefSeq" id="XP_002674171.1">
    <property type="nucleotide sequence ID" value="XM_002674125.1"/>
</dbReference>
<dbReference type="KEGG" id="ngr:NAEGRDRAFT_70851"/>
<organism evidence="2">
    <name type="scientific">Naegleria gruberi</name>
    <name type="common">Amoeba</name>
    <dbReference type="NCBI Taxonomy" id="5762"/>
    <lineage>
        <taxon>Eukaryota</taxon>
        <taxon>Discoba</taxon>
        <taxon>Heterolobosea</taxon>
        <taxon>Tetramitia</taxon>
        <taxon>Eutetramitia</taxon>
        <taxon>Vahlkampfiidae</taxon>
        <taxon>Naegleria</taxon>
    </lineage>
</organism>